<proteinExistence type="predicted"/>
<name>A0ACC3MZJ1_9PEZI</name>
<sequence>MRVTAVLALGCYAAVARAHIHDDVESAATEATSSVESVVESVTSSAADKPTFTPTTLKAPFLEQFVDDSRWQRSSAKKENTEEDWQYIGTWSVEEPTVLRGIHGDKGLVLKDKAAHHAISAKFDEPISNKDDTLVVQYEVKLQGGLECGGAYMKLLQDNTQLHADEFSNASPYVIMFGPDKCGSTNKVHFIFRHKNPKTGEYEEKHLKSPPPARITKKTTLYTLIVKPDQTYEIKIDGESSKSGSLLEDFTPAVNPAKEIDDPDDKKPEDWVEEAKIADPEATKPEDWDEDAPYEIVDEEAEKPADWLEDEPTMIPDPEAEKPEDWDDEEDGDWIPPMVPNPKGDEVSGLGPWTKPMKKNPVYKGKWTAPMIENPAYKGVWKPQKIANPDYFEDEKPADFEPMGSIGFELWSMQNDILFDNIYIGHSIDDATALQKATYDIKHASEQAEEEKDKPKKEDTAESLSDLNFMDDPGTYMKEKFNLFVDIAKRDPVQAAKTVPEVAGAVAVGFVSLLAILIGAIGGGAKAAPSKEQIKQKANEAKTQAEKTKDQVADAVASGTDQAKEEVNKRTTRSGGQ</sequence>
<reference evidence="1" key="1">
    <citation type="submission" date="2023-07" db="EMBL/GenBank/DDBJ databases">
        <title>Black Yeasts Isolated from many extreme environments.</title>
        <authorList>
            <person name="Coleine C."/>
            <person name="Stajich J.E."/>
            <person name="Selbmann L."/>
        </authorList>
    </citation>
    <scope>NUCLEOTIDE SEQUENCE</scope>
    <source>
        <strain evidence="1">CCFEE 5714</strain>
    </source>
</reference>
<evidence type="ECO:0000313" key="2">
    <source>
        <dbReference type="Proteomes" id="UP001281147"/>
    </source>
</evidence>
<protein>
    <submittedName>
        <fullName evidence="1">Uncharacterized protein</fullName>
    </submittedName>
</protein>
<gene>
    <name evidence="1" type="ORF">LTR37_012812</name>
</gene>
<evidence type="ECO:0000313" key="1">
    <source>
        <dbReference type="EMBL" id="KAK3706297.1"/>
    </source>
</evidence>
<organism evidence="1 2">
    <name type="scientific">Vermiconidia calcicola</name>
    <dbReference type="NCBI Taxonomy" id="1690605"/>
    <lineage>
        <taxon>Eukaryota</taxon>
        <taxon>Fungi</taxon>
        <taxon>Dikarya</taxon>
        <taxon>Ascomycota</taxon>
        <taxon>Pezizomycotina</taxon>
        <taxon>Dothideomycetes</taxon>
        <taxon>Dothideomycetidae</taxon>
        <taxon>Mycosphaerellales</taxon>
        <taxon>Extremaceae</taxon>
        <taxon>Vermiconidia</taxon>
    </lineage>
</organism>
<comment type="caution">
    <text evidence="1">The sequence shown here is derived from an EMBL/GenBank/DDBJ whole genome shotgun (WGS) entry which is preliminary data.</text>
</comment>
<accession>A0ACC3MZJ1</accession>
<keyword evidence="2" id="KW-1185">Reference proteome</keyword>
<dbReference type="EMBL" id="JAUTXU010000121">
    <property type="protein sequence ID" value="KAK3706297.1"/>
    <property type="molecule type" value="Genomic_DNA"/>
</dbReference>
<dbReference type="Proteomes" id="UP001281147">
    <property type="component" value="Unassembled WGS sequence"/>
</dbReference>